<sequence>MEKYTKPERKPPAKLLLSRKLNFMKTKKAFRLLRSERSRSCGCSYVILMWLSEEVRFMLQFDYILVLKLCFVKQIHLAWGLSCYLYVRYCIYYFSRSNMDRAWICNKRIDELMCRNYDFVFSIDFIRILLESWRRCPIERCFVLMDVQAKKKALYRAKLKAQNQDKRIDSPLVRLTI</sequence>
<name>A0A251VT19_HELAN</name>
<dbReference type="EMBL" id="CM007890">
    <property type="protein sequence ID" value="OTG38212.1"/>
    <property type="molecule type" value="Genomic_DNA"/>
</dbReference>
<accession>A0A251VT19</accession>
<organism evidence="1 2">
    <name type="scientific">Helianthus annuus</name>
    <name type="common">Common sunflower</name>
    <dbReference type="NCBI Taxonomy" id="4232"/>
    <lineage>
        <taxon>Eukaryota</taxon>
        <taxon>Viridiplantae</taxon>
        <taxon>Streptophyta</taxon>
        <taxon>Embryophyta</taxon>
        <taxon>Tracheophyta</taxon>
        <taxon>Spermatophyta</taxon>
        <taxon>Magnoliopsida</taxon>
        <taxon>eudicotyledons</taxon>
        <taxon>Gunneridae</taxon>
        <taxon>Pentapetalae</taxon>
        <taxon>asterids</taxon>
        <taxon>campanulids</taxon>
        <taxon>Asterales</taxon>
        <taxon>Asteraceae</taxon>
        <taxon>Asteroideae</taxon>
        <taxon>Heliantheae alliance</taxon>
        <taxon>Heliantheae</taxon>
        <taxon>Helianthus</taxon>
    </lineage>
</organism>
<reference evidence="2" key="1">
    <citation type="journal article" date="2017" name="Nature">
        <title>The sunflower genome provides insights into oil metabolism, flowering and Asterid evolution.</title>
        <authorList>
            <person name="Badouin H."/>
            <person name="Gouzy J."/>
            <person name="Grassa C.J."/>
            <person name="Murat F."/>
            <person name="Staton S.E."/>
            <person name="Cottret L."/>
            <person name="Lelandais-Briere C."/>
            <person name="Owens G.L."/>
            <person name="Carrere S."/>
            <person name="Mayjonade B."/>
            <person name="Legrand L."/>
            <person name="Gill N."/>
            <person name="Kane N.C."/>
            <person name="Bowers J.E."/>
            <person name="Hubner S."/>
            <person name="Bellec A."/>
            <person name="Berard A."/>
            <person name="Berges H."/>
            <person name="Blanchet N."/>
            <person name="Boniface M.C."/>
            <person name="Brunel D."/>
            <person name="Catrice O."/>
            <person name="Chaidir N."/>
            <person name="Claudel C."/>
            <person name="Donnadieu C."/>
            <person name="Faraut T."/>
            <person name="Fievet G."/>
            <person name="Helmstetter N."/>
            <person name="King M."/>
            <person name="Knapp S.J."/>
            <person name="Lai Z."/>
            <person name="Le Paslier M.C."/>
            <person name="Lippi Y."/>
            <person name="Lorenzon L."/>
            <person name="Mandel J.R."/>
            <person name="Marage G."/>
            <person name="Marchand G."/>
            <person name="Marquand E."/>
            <person name="Bret-Mestries E."/>
            <person name="Morien E."/>
            <person name="Nambeesan S."/>
            <person name="Nguyen T."/>
            <person name="Pegot-Espagnet P."/>
            <person name="Pouilly N."/>
            <person name="Raftis F."/>
            <person name="Sallet E."/>
            <person name="Schiex T."/>
            <person name="Thomas J."/>
            <person name="Vandecasteele C."/>
            <person name="Vares D."/>
            <person name="Vear F."/>
            <person name="Vautrin S."/>
            <person name="Crespi M."/>
            <person name="Mangin B."/>
            <person name="Burke J.M."/>
            <person name="Salse J."/>
            <person name="Munos S."/>
            <person name="Vincourt P."/>
            <person name="Rieseberg L.H."/>
            <person name="Langlade N.B."/>
        </authorList>
    </citation>
    <scope>NUCLEOTIDE SEQUENCE [LARGE SCALE GENOMIC DNA]</scope>
    <source>
        <strain evidence="2">cv. SF193</strain>
    </source>
</reference>
<dbReference type="Proteomes" id="UP000215914">
    <property type="component" value="Chromosome 1"/>
</dbReference>
<evidence type="ECO:0000313" key="1">
    <source>
        <dbReference type="EMBL" id="OTG38212.1"/>
    </source>
</evidence>
<protein>
    <submittedName>
        <fullName evidence="1">Uncharacterized protein</fullName>
    </submittedName>
</protein>
<keyword evidence="2" id="KW-1185">Reference proteome</keyword>
<proteinExistence type="predicted"/>
<dbReference type="InParanoid" id="A0A251VT19"/>
<evidence type="ECO:0000313" key="2">
    <source>
        <dbReference type="Proteomes" id="UP000215914"/>
    </source>
</evidence>
<dbReference type="AlphaFoldDB" id="A0A251VT19"/>
<gene>
    <name evidence="1" type="ORF">HannXRQ_Chr01g0027271</name>
</gene>